<keyword evidence="3" id="KW-1185">Reference proteome</keyword>
<feature type="compositionally biased region" description="Polar residues" evidence="1">
    <location>
        <begin position="39"/>
        <end position="50"/>
    </location>
</feature>
<reference evidence="2 3" key="1">
    <citation type="submission" date="2014-04" db="EMBL/GenBank/DDBJ databases">
        <title>Evolutionary Origins and Diversification of the Mycorrhizal Mutualists.</title>
        <authorList>
            <consortium name="DOE Joint Genome Institute"/>
            <consortium name="Mycorrhizal Genomics Consortium"/>
            <person name="Kohler A."/>
            <person name="Kuo A."/>
            <person name="Nagy L.G."/>
            <person name="Floudas D."/>
            <person name="Copeland A."/>
            <person name="Barry K.W."/>
            <person name="Cichocki N."/>
            <person name="Veneault-Fourrey C."/>
            <person name="LaButti K."/>
            <person name="Lindquist E.A."/>
            <person name="Lipzen A."/>
            <person name="Lundell T."/>
            <person name="Morin E."/>
            <person name="Murat C."/>
            <person name="Riley R."/>
            <person name="Ohm R."/>
            <person name="Sun H."/>
            <person name="Tunlid A."/>
            <person name="Henrissat B."/>
            <person name="Grigoriev I.V."/>
            <person name="Hibbett D.S."/>
            <person name="Martin F."/>
        </authorList>
    </citation>
    <scope>NUCLEOTIDE SEQUENCE [LARGE SCALE GENOMIC DNA]</scope>
    <source>
        <strain evidence="2 3">FD-317 M1</strain>
    </source>
</reference>
<evidence type="ECO:0000313" key="2">
    <source>
        <dbReference type="EMBL" id="KIK61019.1"/>
    </source>
</evidence>
<protein>
    <submittedName>
        <fullName evidence="2">Uncharacterized protein</fullName>
    </submittedName>
</protein>
<sequence length="109" mass="12735">MQPEPWPDFYEGVRAQTGPKIPLSPKERSRRFRARQKQKNSNNLQQTAQKVQKKRQKFGQKIEFEPAQPRSVELPQQPMTSQSTFTFEVITPLTMNQIFSTSRTDNTPQ</sequence>
<gene>
    <name evidence="2" type="ORF">GYMLUDRAFT_73459</name>
</gene>
<organism evidence="2 3">
    <name type="scientific">Collybiopsis luxurians FD-317 M1</name>
    <dbReference type="NCBI Taxonomy" id="944289"/>
    <lineage>
        <taxon>Eukaryota</taxon>
        <taxon>Fungi</taxon>
        <taxon>Dikarya</taxon>
        <taxon>Basidiomycota</taxon>
        <taxon>Agaricomycotina</taxon>
        <taxon>Agaricomycetes</taxon>
        <taxon>Agaricomycetidae</taxon>
        <taxon>Agaricales</taxon>
        <taxon>Marasmiineae</taxon>
        <taxon>Omphalotaceae</taxon>
        <taxon>Collybiopsis</taxon>
        <taxon>Collybiopsis luxurians</taxon>
    </lineage>
</organism>
<feature type="region of interest" description="Disordered" evidence="1">
    <location>
        <begin position="1"/>
        <end position="80"/>
    </location>
</feature>
<evidence type="ECO:0000256" key="1">
    <source>
        <dbReference type="SAM" id="MobiDB-lite"/>
    </source>
</evidence>
<name>A0A0D0CEP9_9AGAR</name>
<proteinExistence type="predicted"/>
<dbReference type="Proteomes" id="UP000053593">
    <property type="component" value="Unassembled WGS sequence"/>
</dbReference>
<dbReference type="EMBL" id="KN834772">
    <property type="protein sequence ID" value="KIK61019.1"/>
    <property type="molecule type" value="Genomic_DNA"/>
</dbReference>
<feature type="compositionally biased region" description="Basic residues" evidence="1">
    <location>
        <begin position="28"/>
        <end position="38"/>
    </location>
</feature>
<dbReference type="HOGENOM" id="CLU_2184262_0_0_1"/>
<dbReference type="AlphaFoldDB" id="A0A0D0CEP9"/>
<accession>A0A0D0CEP9</accession>
<evidence type="ECO:0000313" key="3">
    <source>
        <dbReference type="Proteomes" id="UP000053593"/>
    </source>
</evidence>